<sequence length="106" mass="12223">MSATATIALGFANLEWPANLGFVCSALVTTVSALEPFFNWRSRWVLADETLAKWHELEDELFFFVATRKEEELTIEELLHFQNRSAFIWRELTAEWVTARRTNGVG</sequence>
<dbReference type="RefSeq" id="WP_129230987.1">
    <property type="nucleotide sequence ID" value="NZ_SDPO01000002.1"/>
</dbReference>
<proteinExistence type="predicted"/>
<dbReference type="OrthoDB" id="3690714at2"/>
<reference evidence="1 2" key="1">
    <citation type="submission" date="2019-01" db="EMBL/GenBank/DDBJ databases">
        <authorList>
            <person name="Li J."/>
        </authorList>
    </citation>
    <scope>NUCLEOTIDE SEQUENCE [LARGE SCALE GENOMIC DNA]</scope>
    <source>
        <strain evidence="1 2">CCUG 35506</strain>
    </source>
</reference>
<gene>
    <name evidence="1" type="ORF">ESP57_06535</name>
</gene>
<organism evidence="1 2">
    <name type="scientific">Agromyces fucosus</name>
    <dbReference type="NCBI Taxonomy" id="41985"/>
    <lineage>
        <taxon>Bacteria</taxon>
        <taxon>Bacillati</taxon>
        <taxon>Actinomycetota</taxon>
        <taxon>Actinomycetes</taxon>
        <taxon>Micrococcales</taxon>
        <taxon>Microbacteriaceae</taxon>
        <taxon>Agromyces</taxon>
    </lineage>
</organism>
<protein>
    <submittedName>
        <fullName evidence="1">Uncharacterized protein</fullName>
    </submittedName>
</protein>
<name>A0A4Q2JKL5_9MICO</name>
<dbReference type="Proteomes" id="UP000292935">
    <property type="component" value="Unassembled WGS sequence"/>
</dbReference>
<comment type="caution">
    <text evidence="1">The sequence shown here is derived from an EMBL/GenBank/DDBJ whole genome shotgun (WGS) entry which is preliminary data.</text>
</comment>
<keyword evidence="2" id="KW-1185">Reference proteome</keyword>
<dbReference type="AlphaFoldDB" id="A0A4Q2JKL5"/>
<evidence type="ECO:0000313" key="2">
    <source>
        <dbReference type="Proteomes" id="UP000292935"/>
    </source>
</evidence>
<dbReference type="EMBL" id="SDPO01000002">
    <property type="protein sequence ID" value="RXZ48651.1"/>
    <property type="molecule type" value="Genomic_DNA"/>
</dbReference>
<evidence type="ECO:0000313" key="1">
    <source>
        <dbReference type="EMBL" id="RXZ48651.1"/>
    </source>
</evidence>
<accession>A0A4Q2JKL5</accession>